<keyword evidence="2" id="KW-1185">Reference proteome</keyword>
<comment type="caution">
    <text evidence="1">The sequence shown here is derived from an EMBL/GenBank/DDBJ whole genome shotgun (WGS) entry which is preliminary data.</text>
</comment>
<dbReference type="Proteomes" id="UP000831701">
    <property type="component" value="Chromosome 5"/>
</dbReference>
<evidence type="ECO:0000313" key="1">
    <source>
        <dbReference type="EMBL" id="KAI3371989.1"/>
    </source>
</evidence>
<evidence type="ECO:0000313" key="2">
    <source>
        <dbReference type="Proteomes" id="UP000831701"/>
    </source>
</evidence>
<dbReference type="EMBL" id="CM041535">
    <property type="protein sequence ID" value="KAI3371989.1"/>
    <property type="molecule type" value="Genomic_DNA"/>
</dbReference>
<reference evidence="1" key="1">
    <citation type="submission" date="2022-04" db="EMBL/GenBank/DDBJ databases">
        <title>Jade perch genome.</title>
        <authorList>
            <person name="Chao B."/>
        </authorList>
    </citation>
    <scope>NUCLEOTIDE SEQUENCE</scope>
    <source>
        <strain evidence="1">CB-2022</strain>
    </source>
</reference>
<organism evidence="1 2">
    <name type="scientific">Scortum barcoo</name>
    <name type="common">barcoo grunter</name>
    <dbReference type="NCBI Taxonomy" id="214431"/>
    <lineage>
        <taxon>Eukaryota</taxon>
        <taxon>Metazoa</taxon>
        <taxon>Chordata</taxon>
        <taxon>Craniata</taxon>
        <taxon>Vertebrata</taxon>
        <taxon>Euteleostomi</taxon>
        <taxon>Actinopterygii</taxon>
        <taxon>Neopterygii</taxon>
        <taxon>Teleostei</taxon>
        <taxon>Neoteleostei</taxon>
        <taxon>Acanthomorphata</taxon>
        <taxon>Eupercaria</taxon>
        <taxon>Centrarchiformes</taxon>
        <taxon>Terapontoidei</taxon>
        <taxon>Terapontidae</taxon>
        <taxon>Scortum</taxon>
    </lineage>
</organism>
<gene>
    <name evidence="1" type="ORF">L3Q82_006859</name>
</gene>
<sequence>MLPNSAFNFNFQQVCEKHDTVSVKNRSKRNHPENWRGTANDWRAVWVIRPAKNVGGTYLQRINDRGNINVYLKDSIGLIGLVFVLH</sequence>
<proteinExistence type="predicted"/>
<protein>
    <submittedName>
        <fullName evidence="1">Uncharacterized protein</fullName>
    </submittedName>
</protein>
<accession>A0ACB8WVZ9</accession>
<name>A0ACB8WVZ9_9TELE</name>